<organism evidence="7 8">
    <name type="scientific">Rhizobium subbaraonis</name>
    <dbReference type="NCBI Taxonomy" id="908946"/>
    <lineage>
        <taxon>Bacteria</taxon>
        <taxon>Pseudomonadati</taxon>
        <taxon>Pseudomonadota</taxon>
        <taxon>Alphaproteobacteria</taxon>
        <taxon>Hyphomicrobiales</taxon>
        <taxon>Rhizobiaceae</taxon>
        <taxon>Rhizobium/Agrobacterium group</taxon>
        <taxon>Rhizobium</taxon>
    </lineage>
</organism>
<keyword evidence="6" id="KW-0472">Membrane</keyword>
<dbReference type="InterPro" id="IPR029044">
    <property type="entry name" value="Nucleotide-diphossugar_trans"/>
</dbReference>
<evidence type="ECO:0000256" key="6">
    <source>
        <dbReference type="ARBA" id="ARBA00023136"/>
    </source>
</evidence>
<proteinExistence type="predicted"/>
<sequence>MRWFGKSKSGIKALTITPPQPAPERHGIAIALCVKNEASYIEEWLRFHRAVGVRHFVVYDNGSTDETCAILRDVLSPGELTLMPWAGRVVATKADQLIDGQVLAHAHAILNFGGNFKRMAFVDADEFLLPRKGATIEEALAATGGFPNVSLPWHMFGTSGHKRRPDGPVTLNYTWRGAEPISNQEHSTNFKCIVDPCEVVEVTIHQFKTRQFGDATVNDAGFRTSRDGRKDRKFYSNAFLQLNHYYSKSEEEMMAKMARGSNYAVSAERLEEKMRTTLGNIQQAETEDRSMLDFIAAHGIRLSSARQPCPSAGAATS</sequence>
<name>A0A285UIW2_9HYPH</name>
<dbReference type="RefSeq" id="WP_097139935.1">
    <property type="nucleotide sequence ID" value="NZ_OBQD01000007.1"/>
</dbReference>
<accession>A0A285UIW2</accession>
<evidence type="ECO:0000313" key="7">
    <source>
        <dbReference type="EMBL" id="SOC40536.1"/>
    </source>
</evidence>
<dbReference type="GO" id="GO:0005737">
    <property type="term" value="C:cytoplasm"/>
    <property type="evidence" value="ECO:0007669"/>
    <property type="project" value="TreeGrafter"/>
</dbReference>
<keyword evidence="2" id="KW-0328">Glycosyltransferase</keyword>
<reference evidence="7 8" key="1">
    <citation type="submission" date="2017-08" db="EMBL/GenBank/DDBJ databases">
        <authorList>
            <person name="de Groot N.N."/>
        </authorList>
    </citation>
    <scope>NUCLEOTIDE SEQUENCE [LARGE SCALE GENOMIC DNA]</scope>
    <source>
        <strain evidence="7 8">JC85</strain>
    </source>
</reference>
<gene>
    <name evidence="7" type="ORF">SAMN05892877_107278</name>
</gene>
<dbReference type="CDD" id="cd00761">
    <property type="entry name" value="Glyco_tranf_GTA_type"/>
    <property type="match status" value="1"/>
</dbReference>
<dbReference type="PANTHER" id="PTHR21461:SF69">
    <property type="entry name" value="GLYCOSYLTRANSFERASE FAMILY 92 PROTEIN"/>
    <property type="match status" value="1"/>
</dbReference>
<keyword evidence="3 7" id="KW-0808">Transferase</keyword>
<keyword evidence="5" id="KW-1133">Transmembrane helix</keyword>
<evidence type="ECO:0000256" key="1">
    <source>
        <dbReference type="ARBA" id="ARBA00004167"/>
    </source>
</evidence>
<evidence type="ECO:0000313" key="8">
    <source>
        <dbReference type="Proteomes" id="UP000219167"/>
    </source>
</evidence>
<keyword evidence="8" id="KW-1185">Reference proteome</keyword>
<dbReference type="PANTHER" id="PTHR21461">
    <property type="entry name" value="GLYCOSYLTRANSFERASE FAMILY 92 PROTEIN"/>
    <property type="match status" value="1"/>
</dbReference>
<dbReference type="EMBL" id="OBQD01000007">
    <property type="protein sequence ID" value="SOC40536.1"/>
    <property type="molecule type" value="Genomic_DNA"/>
</dbReference>
<dbReference type="AlphaFoldDB" id="A0A285UIW2"/>
<keyword evidence="4" id="KW-0812">Transmembrane</keyword>
<dbReference type="GO" id="GO:0016757">
    <property type="term" value="F:glycosyltransferase activity"/>
    <property type="evidence" value="ECO:0007669"/>
    <property type="project" value="UniProtKB-KW"/>
</dbReference>
<dbReference type="Proteomes" id="UP000219167">
    <property type="component" value="Unassembled WGS sequence"/>
</dbReference>
<evidence type="ECO:0000256" key="2">
    <source>
        <dbReference type="ARBA" id="ARBA00022676"/>
    </source>
</evidence>
<dbReference type="SUPFAM" id="SSF53448">
    <property type="entry name" value="Nucleotide-diphospho-sugar transferases"/>
    <property type="match status" value="1"/>
</dbReference>
<evidence type="ECO:0000256" key="3">
    <source>
        <dbReference type="ARBA" id="ARBA00022679"/>
    </source>
</evidence>
<evidence type="ECO:0000256" key="4">
    <source>
        <dbReference type="ARBA" id="ARBA00022692"/>
    </source>
</evidence>
<dbReference type="OrthoDB" id="1997677at2"/>
<evidence type="ECO:0000256" key="5">
    <source>
        <dbReference type="ARBA" id="ARBA00022989"/>
    </source>
</evidence>
<dbReference type="InterPro" id="IPR008166">
    <property type="entry name" value="Glyco_transf_92"/>
</dbReference>
<dbReference type="Pfam" id="PF01697">
    <property type="entry name" value="Glyco_transf_92"/>
    <property type="match status" value="1"/>
</dbReference>
<comment type="subcellular location">
    <subcellularLocation>
        <location evidence="1">Membrane</location>
        <topology evidence="1">Single-pass membrane protein</topology>
    </subcellularLocation>
</comment>
<dbReference type="GO" id="GO:0016020">
    <property type="term" value="C:membrane"/>
    <property type="evidence" value="ECO:0007669"/>
    <property type="project" value="UniProtKB-SubCell"/>
</dbReference>
<protein>
    <submittedName>
        <fullName evidence="7">Glycosyl transferase family 92</fullName>
    </submittedName>
</protein>